<protein>
    <submittedName>
        <fullName evidence="1">Uncharacterized protein</fullName>
    </submittedName>
</protein>
<keyword evidence="2" id="KW-1185">Reference proteome</keyword>
<gene>
    <name evidence="1" type="ORF">CSSPJE1EN1_LOCUS14182</name>
</gene>
<evidence type="ECO:0000313" key="1">
    <source>
        <dbReference type="EMBL" id="CAK9268704.1"/>
    </source>
</evidence>
<evidence type="ECO:0000313" key="2">
    <source>
        <dbReference type="Proteomes" id="UP001497444"/>
    </source>
</evidence>
<dbReference type="EMBL" id="OZ020097">
    <property type="protein sequence ID" value="CAK9268704.1"/>
    <property type="molecule type" value="Genomic_DNA"/>
</dbReference>
<proteinExistence type="predicted"/>
<reference evidence="1 2" key="1">
    <citation type="submission" date="2024-02" db="EMBL/GenBank/DDBJ databases">
        <authorList>
            <consortium name="ELIXIR-Norway"/>
            <consortium name="Elixir Norway"/>
        </authorList>
    </citation>
    <scope>NUCLEOTIDE SEQUENCE [LARGE SCALE GENOMIC DNA]</scope>
</reference>
<name>A0ABP0WPD0_9BRYO</name>
<accession>A0ABP0WPD0</accession>
<organism evidence="1 2">
    <name type="scientific">Sphagnum jensenii</name>
    <dbReference type="NCBI Taxonomy" id="128206"/>
    <lineage>
        <taxon>Eukaryota</taxon>
        <taxon>Viridiplantae</taxon>
        <taxon>Streptophyta</taxon>
        <taxon>Embryophyta</taxon>
        <taxon>Bryophyta</taxon>
        <taxon>Sphagnophytina</taxon>
        <taxon>Sphagnopsida</taxon>
        <taxon>Sphagnales</taxon>
        <taxon>Sphagnaceae</taxon>
        <taxon>Sphagnum</taxon>
    </lineage>
</organism>
<sequence>MVLATDLSALEGDDEVGLEIVMGEVAFLRTVGDGPGTGVCPVTAIAMVAEGHPCDVSTAFSLKSCPSALLELGKPVLWQW</sequence>
<dbReference type="Proteomes" id="UP001497444">
    <property type="component" value="Chromosome 2"/>
</dbReference>